<evidence type="ECO:0000256" key="1">
    <source>
        <dbReference type="ARBA" id="ARBA00004141"/>
    </source>
</evidence>
<dbReference type="GO" id="GO:0047493">
    <property type="term" value="F:ceramide cholinephosphotransferase activity"/>
    <property type="evidence" value="ECO:0007669"/>
    <property type="project" value="TreeGrafter"/>
</dbReference>
<feature type="compositionally biased region" description="Acidic residues" evidence="9">
    <location>
        <begin position="61"/>
        <end position="70"/>
    </location>
</feature>
<feature type="compositionally biased region" description="Basic and acidic residues" evidence="9">
    <location>
        <begin position="1"/>
        <end position="13"/>
    </location>
</feature>
<protein>
    <recommendedName>
        <fullName evidence="11">Sphingomyelin synthase-like domain-containing protein</fullName>
    </recommendedName>
</protein>
<evidence type="ECO:0000256" key="6">
    <source>
        <dbReference type="ARBA" id="ARBA00022989"/>
    </source>
</evidence>
<comment type="caution">
    <text evidence="12">The sequence shown here is derived from an EMBL/GenBank/DDBJ whole genome shotgun (WGS) entry which is preliminary data.</text>
</comment>
<keyword evidence="5" id="KW-0746">Sphingolipid metabolism</keyword>
<dbReference type="InterPro" id="IPR025749">
    <property type="entry name" value="Sphingomyelin_synth-like_dom"/>
</dbReference>
<proteinExistence type="inferred from homology"/>
<feature type="domain" description="Sphingomyelin synthase-like" evidence="11">
    <location>
        <begin position="364"/>
        <end position="436"/>
    </location>
</feature>
<evidence type="ECO:0000256" key="5">
    <source>
        <dbReference type="ARBA" id="ARBA00022919"/>
    </source>
</evidence>
<feature type="transmembrane region" description="Helical" evidence="10">
    <location>
        <begin position="264"/>
        <end position="288"/>
    </location>
</feature>
<feature type="transmembrane region" description="Helical" evidence="10">
    <location>
        <begin position="396"/>
        <end position="415"/>
    </location>
</feature>
<dbReference type="InterPro" id="IPR045221">
    <property type="entry name" value="Sphingomyelin_synth-like"/>
</dbReference>
<dbReference type="GO" id="GO:0005886">
    <property type="term" value="C:plasma membrane"/>
    <property type="evidence" value="ECO:0007669"/>
    <property type="project" value="TreeGrafter"/>
</dbReference>
<reference evidence="12 13" key="1">
    <citation type="journal article" date="2017" name="Curr. Biol.">
        <title>Genome architecture and evolution of a unichromosomal asexual nematode.</title>
        <authorList>
            <person name="Fradin H."/>
            <person name="Zegar C."/>
            <person name="Gutwein M."/>
            <person name="Lucas J."/>
            <person name="Kovtun M."/>
            <person name="Corcoran D."/>
            <person name="Baugh L.R."/>
            <person name="Kiontke K."/>
            <person name="Gunsalus K."/>
            <person name="Fitch D.H."/>
            <person name="Piano F."/>
        </authorList>
    </citation>
    <scope>NUCLEOTIDE SEQUENCE [LARGE SCALE GENOMIC DNA]</scope>
    <source>
        <strain evidence="12">PF1309</strain>
    </source>
</reference>
<dbReference type="Pfam" id="PF14360">
    <property type="entry name" value="PAP2_C"/>
    <property type="match status" value="1"/>
</dbReference>
<feature type="transmembrane region" description="Helical" evidence="10">
    <location>
        <begin position="223"/>
        <end position="244"/>
    </location>
</feature>
<keyword evidence="13" id="KW-1185">Reference proteome</keyword>
<comment type="similarity">
    <text evidence="2">Belongs to the sphingomyelin synthase family.</text>
</comment>
<organism evidence="12 13">
    <name type="scientific">Diploscapter pachys</name>
    <dbReference type="NCBI Taxonomy" id="2018661"/>
    <lineage>
        <taxon>Eukaryota</taxon>
        <taxon>Metazoa</taxon>
        <taxon>Ecdysozoa</taxon>
        <taxon>Nematoda</taxon>
        <taxon>Chromadorea</taxon>
        <taxon>Rhabditida</taxon>
        <taxon>Rhabditina</taxon>
        <taxon>Rhabditomorpha</taxon>
        <taxon>Rhabditoidea</taxon>
        <taxon>Rhabditidae</taxon>
        <taxon>Diploscapter</taxon>
    </lineage>
</organism>
<evidence type="ECO:0000256" key="3">
    <source>
        <dbReference type="ARBA" id="ARBA00022679"/>
    </source>
</evidence>
<evidence type="ECO:0000313" key="13">
    <source>
        <dbReference type="Proteomes" id="UP000218231"/>
    </source>
</evidence>
<evidence type="ECO:0000256" key="7">
    <source>
        <dbReference type="ARBA" id="ARBA00023098"/>
    </source>
</evidence>
<keyword evidence="4 10" id="KW-0812">Transmembrane</keyword>
<evidence type="ECO:0000256" key="8">
    <source>
        <dbReference type="ARBA" id="ARBA00023136"/>
    </source>
</evidence>
<sequence length="502" mass="56243">MHNPGDDGRKPESGAHVNAAVDEEQDSEAATTTIRDSDTVGQRETSPDPRLAAFHSADAAFSDDDDDEVFLADNKAEPEPVRVHQPQSHSKNGQSEQNEKDLEAGRSGRNEPEVSIKPPRTIITVRPPSPDLIVAMDDDGPSGSGVRESGIRPAIDGSTGPGRPRRVCGTGSSAASSSSDSETADDAPLLAGSSERSQPVRIEMPGEKPASPHDRFPKERGKAIACTILLVFAAVFNTIVLSYVHEKLPDDPPLPDIVFDHTPYFPLGLDICEYLMMVSFASVLLLMLFHRHRWIMLRRLTFIGSLLYLMRCVTMLSTQVPKADKNWHCAPKYGENATFWNVVWRGIEIVTGVGLNVQGRKTLCGDYIYSGHTIVLVCSALFMGEYSPRRWRIVHALYWLAAIVGGAFLVVSRGHYTIDVILSYFICTRMFWVYHTMAANPTLRMSSHNHHRKEYWFYFFHYLERSVMKPVPRRFDMPIPIDRLTSLIPRNTRRQNNRIAIE</sequence>
<dbReference type="Proteomes" id="UP000218231">
    <property type="component" value="Unassembled WGS sequence"/>
</dbReference>
<evidence type="ECO:0000256" key="10">
    <source>
        <dbReference type="SAM" id="Phobius"/>
    </source>
</evidence>
<feature type="compositionally biased region" description="Low complexity" evidence="9">
    <location>
        <begin position="172"/>
        <end position="181"/>
    </location>
</feature>
<feature type="compositionally biased region" description="Polar residues" evidence="9">
    <location>
        <begin position="85"/>
        <end position="96"/>
    </location>
</feature>
<evidence type="ECO:0000259" key="11">
    <source>
        <dbReference type="Pfam" id="PF14360"/>
    </source>
</evidence>
<dbReference type="PANTHER" id="PTHR21290:SF27">
    <property type="entry name" value="PHOSPHATIDYLCHOLINE:CERAMIDE CHOLINEPHOSPHOTRANSFERASE 1"/>
    <property type="match status" value="1"/>
</dbReference>
<dbReference type="PANTHER" id="PTHR21290">
    <property type="entry name" value="SPHINGOMYELIN SYNTHETASE"/>
    <property type="match status" value="1"/>
</dbReference>
<gene>
    <name evidence="12" type="ORF">WR25_23162</name>
</gene>
<dbReference type="EMBL" id="LIAE01006299">
    <property type="protein sequence ID" value="PAV91697.1"/>
    <property type="molecule type" value="Genomic_DNA"/>
</dbReference>
<comment type="subcellular location">
    <subcellularLocation>
        <location evidence="1">Membrane</location>
        <topology evidence="1">Multi-pass membrane protein</topology>
    </subcellularLocation>
</comment>
<keyword evidence="8 10" id="KW-0472">Membrane</keyword>
<dbReference type="STRING" id="2018661.A0A2A2M0D2"/>
<evidence type="ECO:0000256" key="9">
    <source>
        <dbReference type="SAM" id="MobiDB-lite"/>
    </source>
</evidence>
<dbReference type="GO" id="GO:0005789">
    <property type="term" value="C:endoplasmic reticulum membrane"/>
    <property type="evidence" value="ECO:0007669"/>
    <property type="project" value="TreeGrafter"/>
</dbReference>
<keyword evidence="3" id="KW-0808">Transferase</keyword>
<dbReference type="GO" id="GO:0006686">
    <property type="term" value="P:sphingomyelin biosynthetic process"/>
    <property type="evidence" value="ECO:0007669"/>
    <property type="project" value="TreeGrafter"/>
</dbReference>
<dbReference type="AlphaFoldDB" id="A0A2A2M0D2"/>
<evidence type="ECO:0000256" key="2">
    <source>
        <dbReference type="ARBA" id="ARBA00005441"/>
    </source>
</evidence>
<feature type="compositionally biased region" description="Basic and acidic residues" evidence="9">
    <location>
        <begin position="97"/>
        <end position="114"/>
    </location>
</feature>
<evidence type="ECO:0000313" key="12">
    <source>
        <dbReference type="EMBL" id="PAV91697.1"/>
    </source>
</evidence>
<feature type="compositionally biased region" description="Polar residues" evidence="9">
    <location>
        <begin position="28"/>
        <end position="44"/>
    </location>
</feature>
<dbReference type="GO" id="GO:0033188">
    <property type="term" value="F:sphingomyelin synthase activity"/>
    <property type="evidence" value="ECO:0007669"/>
    <property type="project" value="TreeGrafter"/>
</dbReference>
<evidence type="ECO:0000256" key="4">
    <source>
        <dbReference type="ARBA" id="ARBA00022692"/>
    </source>
</evidence>
<dbReference type="GO" id="GO:0046513">
    <property type="term" value="P:ceramide biosynthetic process"/>
    <property type="evidence" value="ECO:0007669"/>
    <property type="project" value="TreeGrafter"/>
</dbReference>
<dbReference type="GO" id="GO:0000139">
    <property type="term" value="C:Golgi membrane"/>
    <property type="evidence" value="ECO:0007669"/>
    <property type="project" value="TreeGrafter"/>
</dbReference>
<name>A0A2A2M0D2_9BILA</name>
<feature type="region of interest" description="Disordered" evidence="9">
    <location>
        <begin position="1"/>
        <end position="216"/>
    </location>
</feature>
<feature type="compositionally biased region" description="Basic and acidic residues" evidence="9">
    <location>
        <begin position="204"/>
        <end position="216"/>
    </location>
</feature>
<keyword evidence="7" id="KW-0443">Lipid metabolism</keyword>
<feature type="transmembrane region" description="Helical" evidence="10">
    <location>
        <begin position="421"/>
        <end position="443"/>
    </location>
</feature>
<dbReference type="OrthoDB" id="422827at2759"/>
<keyword evidence="6 10" id="KW-1133">Transmembrane helix</keyword>
<accession>A0A2A2M0D2</accession>
<dbReference type="CDD" id="cd01610">
    <property type="entry name" value="PAP2_like"/>
    <property type="match status" value="1"/>
</dbReference>